<dbReference type="Proteomes" id="UP001569963">
    <property type="component" value="Unassembled WGS sequence"/>
</dbReference>
<dbReference type="InterPro" id="IPR036689">
    <property type="entry name" value="ESAT-6-like_sf"/>
</dbReference>
<reference evidence="2 3" key="1">
    <citation type="submission" date="2023-11" db="EMBL/GenBank/DDBJ databases">
        <title>Actinomadura monticuli sp. nov., isolated from volcanic ash.</title>
        <authorList>
            <person name="Lee S.D."/>
            <person name="Yang H."/>
            <person name="Kim I.S."/>
        </authorList>
    </citation>
    <scope>NUCLEOTIDE SEQUENCE [LARGE SCALE GENOMIC DNA]</scope>
    <source>
        <strain evidence="2 3">DLS-62</strain>
    </source>
</reference>
<dbReference type="Gene3D" id="1.10.287.1060">
    <property type="entry name" value="ESAT-6-like"/>
    <property type="match status" value="1"/>
</dbReference>
<gene>
    <name evidence="2" type="ORF">SM611_05980</name>
</gene>
<accession>A0ABV4Q7H7</accession>
<feature type="coiled-coil region" evidence="1">
    <location>
        <begin position="71"/>
        <end position="98"/>
    </location>
</feature>
<organism evidence="2 3">
    <name type="scientific">Actinomadura monticuli</name>
    <dbReference type="NCBI Taxonomy" id="3097367"/>
    <lineage>
        <taxon>Bacteria</taxon>
        <taxon>Bacillati</taxon>
        <taxon>Actinomycetota</taxon>
        <taxon>Actinomycetes</taxon>
        <taxon>Streptosporangiales</taxon>
        <taxon>Thermomonosporaceae</taxon>
        <taxon>Actinomadura</taxon>
    </lineage>
</organism>
<evidence type="ECO:0000256" key="1">
    <source>
        <dbReference type="SAM" id="Coils"/>
    </source>
</evidence>
<evidence type="ECO:0000313" key="2">
    <source>
        <dbReference type="EMBL" id="MFA1538474.1"/>
    </source>
</evidence>
<dbReference type="SUPFAM" id="SSF140453">
    <property type="entry name" value="EsxAB dimer-like"/>
    <property type="match status" value="1"/>
</dbReference>
<proteinExistence type="predicted"/>
<sequence length="107" mass="11745">MGELRVSEADLRKAAARLGQAIDQMDQDLAAFKGELSGFGQPWGGDDIGMLIGACYQGAYDLAMECYDSNLDELDGFAEDLEEMADNYKDAEDLSEIEVNRVREILG</sequence>
<name>A0ABV4Q7H7_9ACTN</name>
<comment type="caution">
    <text evidence="2">The sequence shown here is derived from an EMBL/GenBank/DDBJ whole genome shotgun (WGS) entry which is preliminary data.</text>
</comment>
<evidence type="ECO:0000313" key="3">
    <source>
        <dbReference type="Proteomes" id="UP001569963"/>
    </source>
</evidence>
<dbReference type="EMBL" id="JAXCEI010000002">
    <property type="protein sequence ID" value="MFA1538474.1"/>
    <property type="molecule type" value="Genomic_DNA"/>
</dbReference>
<keyword evidence="3" id="KW-1185">Reference proteome</keyword>
<dbReference type="RefSeq" id="WP_371947860.1">
    <property type="nucleotide sequence ID" value="NZ_JAXCEI010000002.1"/>
</dbReference>
<keyword evidence="1" id="KW-0175">Coiled coil</keyword>
<protein>
    <submittedName>
        <fullName evidence="2">Uncharacterized protein</fullName>
    </submittedName>
</protein>